<keyword evidence="1" id="KW-0732">Signal</keyword>
<dbReference type="InterPro" id="IPR013783">
    <property type="entry name" value="Ig-like_fold"/>
</dbReference>
<accession>A0A4R6JTW8</accession>
<dbReference type="EMBL" id="SNWR01000001">
    <property type="protein sequence ID" value="TDO39989.1"/>
    <property type="molecule type" value="Genomic_DNA"/>
</dbReference>
<evidence type="ECO:0000259" key="2">
    <source>
        <dbReference type="Pfam" id="PF00801"/>
    </source>
</evidence>
<dbReference type="AlphaFoldDB" id="A0A4R6JTW8"/>
<dbReference type="Pfam" id="PF00801">
    <property type="entry name" value="PKD"/>
    <property type="match status" value="1"/>
</dbReference>
<sequence length="352" mass="37553">MKLVFRRALPALFAASLAVGLASPALAAGEAPTGTYALSSTSIWAGQTVTLTQSALEDDDVEPAAISRVIDWGDDTPAQTAEAGSTSWTHTYATGGSFTVSVTLNDGTVEGTGTLEPATVVVATATGTLGWQKNPIYTNTYIGTDNLPHDYSVEAVFAPTGLPTDTAEAWVSWPDNEFTLLRKGADSPTVPHYFTKGTFAPKVELKNKSGQAVERTAVPLDVLYDKTAPKVAVKFPASPNKASSWTTIRGTASDAHAGVDYVSTIVLKWNDAKGMYIYNFQTKSWLRYTGQNLSQLPAGVEDRASVAANGTWATRPVAGLAKGWHLEIWPVALDKVANWSSTEYYVPVWLAS</sequence>
<comment type="caution">
    <text evidence="3">The sequence shown here is derived from an EMBL/GenBank/DDBJ whole genome shotgun (WGS) entry which is preliminary data.</text>
</comment>
<feature type="chain" id="PRO_5020395516" description="PKD domain-containing protein" evidence="1">
    <location>
        <begin position="28"/>
        <end position="352"/>
    </location>
</feature>
<dbReference type="InterPro" id="IPR035986">
    <property type="entry name" value="PKD_dom_sf"/>
</dbReference>
<evidence type="ECO:0000313" key="3">
    <source>
        <dbReference type="EMBL" id="TDO39989.1"/>
    </source>
</evidence>
<evidence type="ECO:0000256" key="1">
    <source>
        <dbReference type="SAM" id="SignalP"/>
    </source>
</evidence>
<feature type="signal peptide" evidence="1">
    <location>
        <begin position="1"/>
        <end position="27"/>
    </location>
</feature>
<dbReference type="InterPro" id="IPR000601">
    <property type="entry name" value="PKD_dom"/>
</dbReference>
<proteinExistence type="predicted"/>
<evidence type="ECO:0000313" key="4">
    <source>
        <dbReference type="Proteomes" id="UP000294901"/>
    </source>
</evidence>
<keyword evidence="4" id="KW-1185">Reference proteome</keyword>
<protein>
    <recommendedName>
        <fullName evidence="2">PKD domain-containing protein</fullName>
    </recommendedName>
</protein>
<reference evidence="3 4" key="1">
    <citation type="submission" date="2019-03" db="EMBL/GenBank/DDBJ databases">
        <title>Sequencing the genomes of 1000 actinobacteria strains.</title>
        <authorList>
            <person name="Klenk H.-P."/>
        </authorList>
    </citation>
    <scope>NUCLEOTIDE SEQUENCE [LARGE SCALE GENOMIC DNA]</scope>
    <source>
        <strain evidence="3 4">DSM 43805</strain>
    </source>
</reference>
<name>A0A4R6JTW8_9ACTN</name>
<dbReference type="Gene3D" id="2.60.40.10">
    <property type="entry name" value="Immunoglobulins"/>
    <property type="match status" value="1"/>
</dbReference>
<dbReference type="SUPFAM" id="SSF49299">
    <property type="entry name" value="PKD domain"/>
    <property type="match status" value="1"/>
</dbReference>
<feature type="domain" description="PKD" evidence="2">
    <location>
        <begin position="36"/>
        <end position="107"/>
    </location>
</feature>
<dbReference type="GO" id="GO:0005975">
    <property type="term" value="P:carbohydrate metabolic process"/>
    <property type="evidence" value="ECO:0007669"/>
    <property type="project" value="UniProtKB-ARBA"/>
</dbReference>
<dbReference type="Proteomes" id="UP000294901">
    <property type="component" value="Unassembled WGS sequence"/>
</dbReference>
<gene>
    <name evidence="3" type="ORF">C8E87_3696</name>
</gene>
<dbReference type="OrthoDB" id="3288201at2"/>
<organism evidence="3 4">
    <name type="scientific">Paractinoplanes brasiliensis</name>
    <dbReference type="NCBI Taxonomy" id="52695"/>
    <lineage>
        <taxon>Bacteria</taxon>
        <taxon>Bacillati</taxon>
        <taxon>Actinomycetota</taxon>
        <taxon>Actinomycetes</taxon>
        <taxon>Micromonosporales</taxon>
        <taxon>Micromonosporaceae</taxon>
        <taxon>Paractinoplanes</taxon>
    </lineage>
</organism>
<dbReference type="RefSeq" id="WP_133874224.1">
    <property type="nucleotide sequence ID" value="NZ_BOMD01000001.1"/>
</dbReference>